<dbReference type="EMBL" id="UINC01157171">
    <property type="protein sequence ID" value="SVD54013.1"/>
    <property type="molecule type" value="Genomic_DNA"/>
</dbReference>
<dbReference type="PANTHER" id="PTHR11908:SF132">
    <property type="entry name" value="ALDEHYDE OXIDASE 1-RELATED"/>
    <property type="match status" value="1"/>
</dbReference>
<evidence type="ECO:0000256" key="2">
    <source>
        <dbReference type="ARBA" id="ARBA00023002"/>
    </source>
</evidence>
<evidence type="ECO:0000259" key="3">
    <source>
        <dbReference type="SMART" id="SM01008"/>
    </source>
</evidence>
<dbReference type="InterPro" id="IPR016208">
    <property type="entry name" value="Ald_Oxase/xanthine_DH-like"/>
</dbReference>
<evidence type="ECO:0000256" key="1">
    <source>
        <dbReference type="ARBA" id="ARBA00022505"/>
    </source>
</evidence>
<name>A0A382W5F7_9ZZZZ</name>
<dbReference type="GO" id="GO:0016491">
    <property type="term" value="F:oxidoreductase activity"/>
    <property type="evidence" value="ECO:0007669"/>
    <property type="project" value="UniProtKB-KW"/>
</dbReference>
<dbReference type="SUPFAM" id="SSF54665">
    <property type="entry name" value="CO dehydrogenase molybdoprotein N-domain-like"/>
    <property type="match status" value="1"/>
</dbReference>
<protein>
    <recommendedName>
        <fullName evidence="3">Aldehyde oxidase/xanthine dehydrogenase a/b hammerhead domain-containing protein</fullName>
    </recommendedName>
</protein>
<keyword evidence="2" id="KW-0560">Oxidoreductase</keyword>
<keyword evidence="1" id="KW-0500">Molybdenum</keyword>
<dbReference type="Pfam" id="PF01315">
    <property type="entry name" value="Ald_Xan_dh_C"/>
    <property type="match status" value="1"/>
</dbReference>
<dbReference type="InterPro" id="IPR036856">
    <property type="entry name" value="Ald_Oxase/Xan_DH_a/b_sf"/>
</dbReference>
<dbReference type="SMART" id="SM01008">
    <property type="entry name" value="Ald_Xan_dh_C"/>
    <property type="match status" value="1"/>
</dbReference>
<organism evidence="4">
    <name type="scientific">marine metagenome</name>
    <dbReference type="NCBI Taxonomy" id="408172"/>
    <lineage>
        <taxon>unclassified sequences</taxon>
        <taxon>metagenomes</taxon>
        <taxon>ecological metagenomes</taxon>
    </lineage>
</organism>
<reference evidence="4" key="1">
    <citation type="submission" date="2018-05" db="EMBL/GenBank/DDBJ databases">
        <authorList>
            <person name="Lanie J.A."/>
            <person name="Ng W.-L."/>
            <person name="Kazmierczak K.M."/>
            <person name="Andrzejewski T.M."/>
            <person name="Davidsen T.M."/>
            <person name="Wayne K.J."/>
            <person name="Tettelin H."/>
            <person name="Glass J.I."/>
            <person name="Rusch D."/>
            <person name="Podicherti R."/>
            <person name="Tsui H.-C.T."/>
            <person name="Winkler M.E."/>
        </authorList>
    </citation>
    <scope>NUCLEOTIDE SEQUENCE</scope>
</reference>
<dbReference type="AlphaFoldDB" id="A0A382W5F7"/>
<proteinExistence type="predicted"/>
<evidence type="ECO:0000313" key="4">
    <source>
        <dbReference type="EMBL" id="SVD54013.1"/>
    </source>
</evidence>
<sequence length="133" mass="14383">MTETSNSLPEINVARSEARRLVAGRGMFLDNITLPHLVHLAFVRSPIAHGLINNVELEQAKVMPGVVGVMVAADYTPLISEIPQTRLDNLPGHSSPPQLPLVEKHIRHQGEPIVVVAAETQLQAEDAAAVVHL</sequence>
<gene>
    <name evidence="4" type="ORF">METZ01_LOCUS406867</name>
</gene>
<feature type="non-terminal residue" evidence="4">
    <location>
        <position position="133"/>
    </location>
</feature>
<dbReference type="InterPro" id="IPR000674">
    <property type="entry name" value="Ald_Oxase/Xan_DH_a/b"/>
</dbReference>
<dbReference type="Gene3D" id="3.90.1170.50">
    <property type="entry name" value="Aldehyde oxidase/xanthine dehydrogenase, a/b hammerhead"/>
    <property type="match status" value="1"/>
</dbReference>
<accession>A0A382W5F7</accession>
<feature type="domain" description="Aldehyde oxidase/xanthine dehydrogenase a/b hammerhead" evidence="3">
    <location>
        <begin position="23"/>
        <end position="131"/>
    </location>
</feature>
<dbReference type="GO" id="GO:0005506">
    <property type="term" value="F:iron ion binding"/>
    <property type="evidence" value="ECO:0007669"/>
    <property type="project" value="InterPro"/>
</dbReference>
<dbReference type="PANTHER" id="PTHR11908">
    <property type="entry name" value="XANTHINE DEHYDROGENASE"/>
    <property type="match status" value="1"/>
</dbReference>